<evidence type="ECO:0000313" key="7">
    <source>
        <dbReference type="Proteomes" id="UP000050465"/>
    </source>
</evidence>
<dbReference type="SUPFAM" id="SSF55159">
    <property type="entry name" value="eIF1-like"/>
    <property type="match status" value="1"/>
</dbReference>
<dbReference type="Proteomes" id="UP000050465">
    <property type="component" value="Unassembled WGS sequence"/>
</dbReference>
<dbReference type="InterPro" id="IPR050318">
    <property type="entry name" value="DENR/SUI1_TIF"/>
</dbReference>
<evidence type="ECO:0000259" key="5">
    <source>
        <dbReference type="PROSITE" id="PS50296"/>
    </source>
</evidence>
<dbReference type="Pfam" id="PF01253">
    <property type="entry name" value="SUI1"/>
    <property type="match status" value="1"/>
</dbReference>
<dbReference type="NCBIfam" id="NF005669">
    <property type="entry name" value="PRK07451.1"/>
    <property type="match status" value="1"/>
</dbReference>
<dbReference type="GO" id="GO:0006417">
    <property type="term" value="P:regulation of translation"/>
    <property type="evidence" value="ECO:0007669"/>
    <property type="project" value="UniProtKB-KW"/>
</dbReference>
<evidence type="ECO:0000256" key="3">
    <source>
        <dbReference type="ARBA" id="ARBA00022917"/>
    </source>
</evidence>
<proteinExistence type="inferred from homology"/>
<accession>A0A0P8C1K7</accession>
<comment type="caution">
    <text evidence="6">The sequence shown here is derived from an EMBL/GenBank/DDBJ whole genome shotgun (WGS) entry which is preliminary data.</text>
</comment>
<dbReference type="EMBL" id="LJZR01000015">
    <property type="protein sequence ID" value="KPQ35036.1"/>
    <property type="molecule type" value="Genomic_DNA"/>
</dbReference>
<evidence type="ECO:0000313" key="6">
    <source>
        <dbReference type="EMBL" id="KPQ35036.1"/>
    </source>
</evidence>
<dbReference type="Gene3D" id="3.30.780.10">
    <property type="entry name" value="SUI1-like domain"/>
    <property type="match status" value="1"/>
</dbReference>
<dbReference type="STRING" id="1666911.HLUCCA11_12765"/>
<name>A0A0P8C1K7_9CYAN</name>
<dbReference type="PROSITE" id="PS50296">
    <property type="entry name" value="SUI1"/>
    <property type="match status" value="1"/>
</dbReference>
<keyword evidence="6" id="KW-0396">Initiation factor</keyword>
<sequence length="137" mass="14396">MPKQNKGQANKATANKATANKATANKATANKATDRVVYSEFGPPTAATERPVPDLPPNQQDLLIQVSRKGRKGKSVTIISGFAHKTETIEALAKNLKAQCGSGGTVKDNSIEIQGEHASKLVSLLVKKGYKAKISGG</sequence>
<comment type="similarity">
    <text evidence="1">Belongs to the SUI1 family.</text>
</comment>
<dbReference type="PANTHER" id="PTHR12789">
    <property type="entry name" value="DENSITY-REGULATED PROTEIN HOMOLOG"/>
    <property type="match status" value="1"/>
</dbReference>
<organism evidence="6 7">
    <name type="scientific">Phormidesmis priestleyi Ana</name>
    <dbReference type="NCBI Taxonomy" id="1666911"/>
    <lineage>
        <taxon>Bacteria</taxon>
        <taxon>Bacillati</taxon>
        <taxon>Cyanobacteriota</taxon>
        <taxon>Cyanophyceae</taxon>
        <taxon>Leptolyngbyales</taxon>
        <taxon>Leptolyngbyaceae</taxon>
        <taxon>Phormidesmis</taxon>
    </lineage>
</organism>
<dbReference type="GO" id="GO:0001731">
    <property type="term" value="P:formation of translation preinitiation complex"/>
    <property type="evidence" value="ECO:0007669"/>
    <property type="project" value="TreeGrafter"/>
</dbReference>
<dbReference type="InterPro" id="IPR005872">
    <property type="entry name" value="SUI1_arc_bac"/>
</dbReference>
<dbReference type="InterPro" id="IPR036877">
    <property type="entry name" value="SUI1_dom_sf"/>
</dbReference>
<keyword evidence="3" id="KW-0648">Protein biosynthesis</keyword>
<evidence type="ECO:0000256" key="1">
    <source>
        <dbReference type="ARBA" id="ARBA00005422"/>
    </source>
</evidence>
<dbReference type="PATRIC" id="fig|1666911.3.peg.4710"/>
<keyword evidence="2" id="KW-0810">Translation regulation</keyword>
<dbReference type="GO" id="GO:0002188">
    <property type="term" value="P:translation reinitiation"/>
    <property type="evidence" value="ECO:0007669"/>
    <property type="project" value="TreeGrafter"/>
</dbReference>
<reference evidence="6 7" key="1">
    <citation type="submission" date="2015-09" db="EMBL/GenBank/DDBJ databases">
        <title>Identification and resolution of microdiversity through metagenomic sequencing of parallel consortia.</title>
        <authorList>
            <person name="Nelson W.C."/>
            <person name="Romine M.F."/>
            <person name="Lindemann S.R."/>
        </authorList>
    </citation>
    <scope>NUCLEOTIDE SEQUENCE [LARGE SCALE GENOMIC DNA]</scope>
    <source>
        <strain evidence="6">Ana</strain>
    </source>
</reference>
<dbReference type="InterPro" id="IPR001950">
    <property type="entry name" value="SUI1"/>
</dbReference>
<protein>
    <submittedName>
        <fullName evidence="6">Translation initiation factor 1</fullName>
    </submittedName>
</protein>
<feature type="compositionally biased region" description="Low complexity" evidence="4">
    <location>
        <begin position="9"/>
        <end position="31"/>
    </location>
</feature>
<dbReference type="AlphaFoldDB" id="A0A0P8C1K7"/>
<dbReference type="PIRSF" id="PIRSF037511">
    <property type="entry name" value="Transl_init_SUI1_pro"/>
    <property type="match status" value="1"/>
</dbReference>
<gene>
    <name evidence="6" type="ORF">HLUCCA11_12765</name>
</gene>
<evidence type="ECO:0000256" key="2">
    <source>
        <dbReference type="ARBA" id="ARBA00022845"/>
    </source>
</evidence>
<evidence type="ECO:0000256" key="4">
    <source>
        <dbReference type="SAM" id="MobiDB-lite"/>
    </source>
</evidence>
<dbReference type="GO" id="GO:0003743">
    <property type="term" value="F:translation initiation factor activity"/>
    <property type="evidence" value="ECO:0007669"/>
    <property type="project" value="UniProtKB-KW"/>
</dbReference>
<dbReference type="PANTHER" id="PTHR12789:SF0">
    <property type="entry name" value="DENSITY-REGULATED PROTEIN"/>
    <property type="match status" value="1"/>
</dbReference>
<feature type="region of interest" description="Disordered" evidence="4">
    <location>
        <begin position="1"/>
        <end position="58"/>
    </location>
</feature>
<dbReference type="GO" id="GO:0003729">
    <property type="term" value="F:mRNA binding"/>
    <property type="evidence" value="ECO:0007669"/>
    <property type="project" value="TreeGrafter"/>
</dbReference>
<feature type="domain" description="SUI1" evidence="5">
    <location>
        <begin position="63"/>
        <end position="129"/>
    </location>
</feature>
<dbReference type="CDD" id="cd11567">
    <property type="entry name" value="YciH_like"/>
    <property type="match status" value="1"/>
</dbReference>